<protein>
    <submittedName>
        <fullName evidence="2">Uncharacterized protein</fullName>
    </submittedName>
</protein>
<gene>
    <name evidence="2" type="ORF">HX810_20120</name>
</gene>
<evidence type="ECO:0000256" key="1">
    <source>
        <dbReference type="SAM" id="Coils"/>
    </source>
</evidence>
<accession>A0A7Y8GGT1</accession>
<sequence>MSDHQLLEEFQAYCDKHLIKPRNIYFQFWRDSRASVNAEIEALRKECARLEDDNRALLENPGDAL</sequence>
<evidence type="ECO:0000313" key="3">
    <source>
        <dbReference type="Proteomes" id="UP000561369"/>
    </source>
</evidence>
<comment type="caution">
    <text evidence="2">The sequence shown here is derived from an EMBL/GenBank/DDBJ whole genome shotgun (WGS) entry which is preliminary data.</text>
</comment>
<proteinExistence type="predicted"/>
<keyword evidence="1" id="KW-0175">Coiled coil</keyword>
<dbReference type="AlphaFoldDB" id="A0A7Y8GGT1"/>
<dbReference type="EMBL" id="JACAQV010000021">
    <property type="protein sequence ID" value="NWF09980.1"/>
    <property type="molecule type" value="Genomic_DNA"/>
</dbReference>
<reference evidence="2 3" key="1">
    <citation type="submission" date="2020-04" db="EMBL/GenBank/DDBJ databases">
        <title>Molecular characterization of pseudomonads from Agaricus bisporus reveal novel blotch 2 pathogens in Western Europe.</title>
        <authorList>
            <person name="Taparia T."/>
            <person name="Krijger M."/>
            <person name="Haynes E."/>
            <person name="Elpinstone J.G."/>
            <person name="Noble R."/>
            <person name="Van Der Wolf J."/>
        </authorList>
    </citation>
    <scope>NUCLEOTIDE SEQUENCE [LARGE SCALE GENOMIC DNA]</scope>
    <source>
        <strain evidence="2 3">IPO3765</strain>
    </source>
</reference>
<dbReference type="Proteomes" id="UP000561369">
    <property type="component" value="Unassembled WGS sequence"/>
</dbReference>
<dbReference type="RefSeq" id="WP_095040219.1">
    <property type="nucleotide sequence ID" value="NZ_JACAQV010000021.1"/>
</dbReference>
<name>A0A7Y8GGT1_9PSED</name>
<feature type="coiled-coil region" evidence="1">
    <location>
        <begin position="33"/>
        <end position="60"/>
    </location>
</feature>
<evidence type="ECO:0000313" key="2">
    <source>
        <dbReference type="EMBL" id="NWF09980.1"/>
    </source>
</evidence>
<organism evidence="2 3">
    <name type="scientific">Pseudomonas salomonii</name>
    <dbReference type="NCBI Taxonomy" id="191391"/>
    <lineage>
        <taxon>Bacteria</taxon>
        <taxon>Pseudomonadati</taxon>
        <taxon>Pseudomonadota</taxon>
        <taxon>Gammaproteobacteria</taxon>
        <taxon>Pseudomonadales</taxon>
        <taxon>Pseudomonadaceae</taxon>
        <taxon>Pseudomonas</taxon>
    </lineage>
</organism>